<dbReference type="Gene3D" id="1.10.10.10">
    <property type="entry name" value="Winged helix-like DNA-binding domain superfamily/Winged helix DNA-binding domain"/>
    <property type="match status" value="1"/>
</dbReference>
<dbReference type="SMART" id="SM00421">
    <property type="entry name" value="HTH_LUXR"/>
    <property type="match status" value="1"/>
</dbReference>
<dbReference type="GO" id="GO:0003677">
    <property type="term" value="F:DNA binding"/>
    <property type="evidence" value="ECO:0007669"/>
    <property type="project" value="InterPro"/>
</dbReference>
<dbReference type="AlphaFoldDB" id="A0A317TAJ6"/>
<reference evidence="3" key="1">
    <citation type="submission" date="2017-10" db="EMBL/GenBank/DDBJ databases">
        <authorList>
            <person name="Gaisin V.A."/>
            <person name="Rysina M.S."/>
            <person name="Grouzdev D.S."/>
        </authorList>
    </citation>
    <scope>NUCLEOTIDE SEQUENCE [LARGE SCALE GENOMIC DNA]</scope>
    <source>
        <strain evidence="3">V1</strain>
    </source>
</reference>
<comment type="caution">
    <text evidence="2">The sequence shown here is derived from an EMBL/GenBank/DDBJ whole genome shotgun (WGS) entry which is preliminary data.</text>
</comment>
<dbReference type="Pfam" id="PF00196">
    <property type="entry name" value="GerE"/>
    <property type="match status" value="1"/>
</dbReference>
<sequence length="408" mass="46261">MKRCPATRLPITRKPHWNSPHPAERYTTKFSLIGSDIIYIEIETDCEGIIMNQVDFDVLHSIIDEISKSGAPVYTVANLANISGCSFTYKRDFINFLYNSDPAFRLLVFYNVHPEMLCDMEAFVAIAPEASSIGIVDNYHEALTLIMNNKTGQPAQESPESEGKQQYNIYKRAFVAALARMNWLSIYSLPVTMPASDSLFYPFFRSLQDINNDLREKERLQRNELQTITKEYETKITEKISLLNAHQALYRSMKLQLEHEKSELAAQKASKEMAIARLSATVRKSRAKIEKLCSFVAALDTPSPLKDKVVSLCKDITADEMPCKNSGNEIKADDPVFFSFLHSRHPNLTERELQVSMLIKQDLSSAEIACSTGLSPRGVESLRYRMHKKLGLQKNESLKKYLLGLNSA</sequence>
<evidence type="ECO:0000313" key="3">
    <source>
        <dbReference type="Proteomes" id="UP000246278"/>
    </source>
</evidence>
<dbReference type="InterPro" id="IPR036388">
    <property type="entry name" value="WH-like_DNA-bd_sf"/>
</dbReference>
<proteinExistence type="predicted"/>
<feature type="domain" description="HTH luxR-type" evidence="1">
    <location>
        <begin position="345"/>
        <end position="402"/>
    </location>
</feature>
<protein>
    <recommendedName>
        <fullName evidence="1">HTH luxR-type domain-containing protein</fullName>
    </recommendedName>
</protein>
<evidence type="ECO:0000259" key="1">
    <source>
        <dbReference type="SMART" id="SM00421"/>
    </source>
</evidence>
<evidence type="ECO:0000313" key="2">
    <source>
        <dbReference type="EMBL" id="PWW82656.1"/>
    </source>
</evidence>
<gene>
    <name evidence="2" type="ORF">CR164_02585</name>
</gene>
<dbReference type="Proteomes" id="UP000246278">
    <property type="component" value="Unassembled WGS sequence"/>
</dbReference>
<dbReference type="InterPro" id="IPR000792">
    <property type="entry name" value="Tscrpt_reg_LuxR_C"/>
</dbReference>
<accession>A0A317TAJ6</accession>
<dbReference type="RefSeq" id="WP_110022372.1">
    <property type="nucleotide sequence ID" value="NZ_PDNZ01000002.1"/>
</dbReference>
<keyword evidence="3" id="KW-1185">Reference proteome</keyword>
<name>A0A317TAJ6_9CHLB</name>
<dbReference type="OrthoDB" id="1090267at2"/>
<dbReference type="GO" id="GO:0006355">
    <property type="term" value="P:regulation of DNA-templated transcription"/>
    <property type="evidence" value="ECO:0007669"/>
    <property type="project" value="InterPro"/>
</dbReference>
<dbReference type="SUPFAM" id="SSF46894">
    <property type="entry name" value="C-terminal effector domain of the bipartite response regulators"/>
    <property type="match status" value="1"/>
</dbReference>
<organism evidence="2 3">
    <name type="scientific">Prosthecochloris marina</name>
    <dbReference type="NCBI Taxonomy" id="2017681"/>
    <lineage>
        <taxon>Bacteria</taxon>
        <taxon>Pseudomonadati</taxon>
        <taxon>Chlorobiota</taxon>
        <taxon>Chlorobiia</taxon>
        <taxon>Chlorobiales</taxon>
        <taxon>Chlorobiaceae</taxon>
        <taxon>Prosthecochloris</taxon>
    </lineage>
</organism>
<dbReference type="EMBL" id="PDNZ01000002">
    <property type="protein sequence ID" value="PWW82656.1"/>
    <property type="molecule type" value="Genomic_DNA"/>
</dbReference>
<dbReference type="InterPro" id="IPR016032">
    <property type="entry name" value="Sig_transdc_resp-reg_C-effctor"/>
</dbReference>